<reference evidence="1" key="1">
    <citation type="submission" date="2014-09" db="EMBL/GenBank/DDBJ databases">
        <authorList>
            <person name="Magalhaes I.L.F."/>
            <person name="Oliveira U."/>
            <person name="Santos F.R."/>
            <person name="Vidigal T.H.D.A."/>
            <person name="Brescovit A.D."/>
            <person name="Santos A.J."/>
        </authorList>
    </citation>
    <scope>NUCLEOTIDE SEQUENCE</scope>
    <source>
        <tissue evidence="1">Shoot tissue taken approximately 20 cm above the soil surface</tissue>
    </source>
</reference>
<evidence type="ECO:0000313" key="1">
    <source>
        <dbReference type="EMBL" id="JAD87314.1"/>
    </source>
</evidence>
<dbReference type="AlphaFoldDB" id="A0A0A9DFE4"/>
<accession>A0A0A9DFE4</accession>
<organism evidence="1">
    <name type="scientific">Arundo donax</name>
    <name type="common">Giant reed</name>
    <name type="synonym">Donax arundinaceus</name>
    <dbReference type="NCBI Taxonomy" id="35708"/>
    <lineage>
        <taxon>Eukaryota</taxon>
        <taxon>Viridiplantae</taxon>
        <taxon>Streptophyta</taxon>
        <taxon>Embryophyta</taxon>
        <taxon>Tracheophyta</taxon>
        <taxon>Spermatophyta</taxon>
        <taxon>Magnoliopsida</taxon>
        <taxon>Liliopsida</taxon>
        <taxon>Poales</taxon>
        <taxon>Poaceae</taxon>
        <taxon>PACMAD clade</taxon>
        <taxon>Arundinoideae</taxon>
        <taxon>Arundineae</taxon>
        <taxon>Arundo</taxon>
    </lineage>
</organism>
<proteinExistence type="predicted"/>
<name>A0A0A9DFE4_ARUDO</name>
<sequence length="54" mass="5804">MNISFTTLGPLRVACATLPPAISLLLRSDGKCLKEMEKILSADSGGNRQTAYLH</sequence>
<dbReference type="EMBL" id="GBRH01210581">
    <property type="protein sequence ID" value="JAD87314.1"/>
    <property type="molecule type" value="Transcribed_RNA"/>
</dbReference>
<reference evidence="1" key="2">
    <citation type="journal article" date="2015" name="Data Brief">
        <title>Shoot transcriptome of the giant reed, Arundo donax.</title>
        <authorList>
            <person name="Barrero R.A."/>
            <person name="Guerrero F.D."/>
            <person name="Moolhuijzen P."/>
            <person name="Goolsby J.A."/>
            <person name="Tidwell J."/>
            <person name="Bellgard S.E."/>
            <person name="Bellgard M.I."/>
        </authorList>
    </citation>
    <scope>NUCLEOTIDE SEQUENCE</scope>
    <source>
        <tissue evidence="1">Shoot tissue taken approximately 20 cm above the soil surface</tissue>
    </source>
</reference>
<protein>
    <submittedName>
        <fullName evidence="1">Uncharacterized protein</fullName>
    </submittedName>
</protein>